<dbReference type="InterPro" id="IPR000873">
    <property type="entry name" value="AMP-dep_synth/lig_dom"/>
</dbReference>
<dbReference type="InterPro" id="IPR045851">
    <property type="entry name" value="AMP-bd_C_sf"/>
</dbReference>
<dbReference type="InterPro" id="IPR025110">
    <property type="entry name" value="AMP-bd_C"/>
</dbReference>
<dbReference type="EMBL" id="OV725082">
    <property type="protein sequence ID" value="CAH1405878.1"/>
    <property type="molecule type" value="Genomic_DNA"/>
</dbReference>
<evidence type="ECO:0000256" key="2">
    <source>
        <dbReference type="ARBA" id="ARBA00006432"/>
    </source>
</evidence>
<comment type="subcellular location">
    <subcellularLocation>
        <location evidence="1">Peroxisome</location>
    </subcellularLocation>
</comment>
<evidence type="ECO:0000313" key="8">
    <source>
        <dbReference type="Proteomes" id="UP001152798"/>
    </source>
</evidence>
<keyword evidence="4" id="KW-0576">Peroxisome</keyword>
<dbReference type="Proteomes" id="UP001152798">
    <property type="component" value="Chromosome 6"/>
</dbReference>
<feature type="domain" description="AMP-dependent synthetase/ligase" evidence="5">
    <location>
        <begin position="23"/>
        <end position="366"/>
    </location>
</feature>
<evidence type="ECO:0000256" key="4">
    <source>
        <dbReference type="ARBA" id="ARBA00023140"/>
    </source>
</evidence>
<reference evidence="7" key="1">
    <citation type="submission" date="2022-01" db="EMBL/GenBank/DDBJ databases">
        <authorList>
            <person name="King R."/>
        </authorList>
    </citation>
    <scope>NUCLEOTIDE SEQUENCE</scope>
</reference>
<gene>
    <name evidence="7" type="ORF">NEZAVI_LOCUS13950</name>
</gene>
<name>A0A9P0MST4_NEZVI</name>
<feature type="domain" description="AMP-binding enzyme C-terminal" evidence="6">
    <location>
        <begin position="417"/>
        <end position="489"/>
    </location>
</feature>
<dbReference type="InterPro" id="IPR020845">
    <property type="entry name" value="AMP-binding_CS"/>
</dbReference>
<accession>A0A9P0MST4</accession>
<evidence type="ECO:0000259" key="5">
    <source>
        <dbReference type="Pfam" id="PF00501"/>
    </source>
</evidence>
<sequence>MSTIRVERYPNAVDYVLSRISCWRDKTALICSATGLSISYPDIRQIANTVSNRLKAAGIEPGSVVGICAVNCLEYPGVLLGIWNVGAIAVLLSIHLRTRELQHQIRLAKPVAIYAPNMNEEQKEVFESFPKMKLLHWPLQELLKDERSTDRENSSKNEFNKIALLLFSSGTTGLPKMVAINHSNVVISVEKLRTLLMLDNERALGQLPFFHAYGLGVLLMALCQGTTLILMKKYIPEQFSDIFSTYKITHFHTVATFLRKLIDGSTELEKLKSLRYIFTSACAADPKLQSEVLNSLKNIKMYHMFGMTETTHVVTYQRVNLNRAGSIGRILPFMKAKVIGAQGENVGKDVIGELCLSGPTVMAGYYGNKEATEEAFTEDGWLRTGDVAKIDNEGYIYIIDRIKSLIKFHGQQISPIEIEQVITQIKGVSEAAVVGVPDERYGEVPKAYVVKEDDTVTEKDIKQIVERELAYYKWLRGGVKFVESLPKTPLLKVIKKNLIEEEHKNIS</sequence>
<keyword evidence="3" id="KW-0436">Ligase</keyword>
<dbReference type="PANTHER" id="PTHR24096">
    <property type="entry name" value="LONG-CHAIN-FATTY-ACID--COA LIGASE"/>
    <property type="match status" value="1"/>
</dbReference>
<dbReference type="GO" id="GO:0005777">
    <property type="term" value="C:peroxisome"/>
    <property type="evidence" value="ECO:0007669"/>
    <property type="project" value="UniProtKB-SubCell"/>
</dbReference>
<comment type="similarity">
    <text evidence="2">Belongs to the ATP-dependent AMP-binding enzyme family.</text>
</comment>
<dbReference type="GO" id="GO:0016405">
    <property type="term" value="F:CoA-ligase activity"/>
    <property type="evidence" value="ECO:0007669"/>
    <property type="project" value="TreeGrafter"/>
</dbReference>
<proteinExistence type="inferred from homology"/>
<protein>
    <submittedName>
        <fullName evidence="7">Uncharacterized protein</fullName>
    </submittedName>
</protein>
<organism evidence="7 8">
    <name type="scientific">Nezara viridula</name>
    <name type="common">Southern green stink bug</name>
    <name type="synonym">Cimex viridulus</name>
    <dbReference type="NCBI Taxonomy" id="85310"/>
    <lineage>
        <taxon>Eukaryota</taxon>
        <taxon>Metazoa</taxon>
        <taxon>Ecdysozoa</taxon>
        <taxon>Arthropoda</taxon>
        <taxon>Hexapoda</taxon>
        <taxon>Insecta</taxon>
        <taxon>Pterygota</taxon>
        <taxon>Neoptera</taxon>
        <taxon>Paraneoptera</taxon>
        <taxon>Hemiptera</taxon>
        <taxon>Heteroptera</taxon>
        <taxon>Panheteroptera</taxon>
        <taxon>Pentatomomorpha</taxon>
        <taxon>Pentatomoidea</taxon>
        <taxon>Pentatomidae</taxon>
        <taxon>Pentatominae</taxon>
        <taxon>Nezara</taxon>
    </lineage>
</organism>
<keyword evidence="8" id="KW-1185">Reference proteome</keyword>
<dbReference type="AlphaFoldDB" id="A0A9P0MST4"/>
<evidence type="ECO:0000256" key="3">
    <source>
        <dbReference type="ARBA" id="ARBA00022598"/>
    </source>
</evidence>
<dbReference type="Gene3D" id="3.30.300.30">
    <property type="match status" value="1"/>
</dbReference>
<dbReference type="PROSITE" id="PS00455">
    <property type="entry name" value="AMP_BINDING"/>
    <property type="match status" value="1"/>
</dbReference>
<evidence type="ECO:0000259" key="6">
    <source>
        <dbReference type="Pfam" id="PF13193"/>
    </source>
</evidence>
<evidence type="ECO:0000313" key="7">
    <source>
        <dbReference type="EMBL" id="CAH1405878.1"/>
    </source>
</evidence>
<dbReference type="OrthoDB" id="10253869at2759"/>
<dbReference type="Gene3D" id="3.40.50.12780">
    <property type="entry name" value="N-terminal domain of ligase-like"/>
    <property type="match status" value="1"/>
</dbReference>
<dbReference type="PANTHER" id="PTHR24096:SF149">
    <property type="entry name" value="AMP-BINDING DOMAIN-CONTAINING PROTEIN-RELATED"/>
    <property type="match status" value="1"/>
</dbReference>
<dbReference type="Pfam" id="PF00501">
    <property type="entry name" value="AMP-binding"/>
    <property type="match status" value="1"/>
</dbReference>
<dbReference type="InterPro" id="IPR042099">
    <property type="entry name" value="ANL_N_sf"/>
</dbReference>
<dbReference type="Pfam" id="PF13193">
    <property type="entry name" value="AMP-binding_C"/>
    <property type="match status" value="1"/>
</dbReference>
<dbReference type="SUPFAM" id="SSF56801">
    <property type="entry name" value="Acetyl-CoA synthetase-like"/>
    <property type="match status" value="1"/>
</dbReference>
<evidence type="ECO:0000256" key="1">
    <source>
        <dbReference type="ARBA" id="ARBA00004275"/>
    </source>
</evidence>